<dbReference type="RefSeq" id="WP_163076702.1">
    <property type="nucleotide sequence ID" value="NZ_CP048630.1"/>
</dbReference>
<proteinExistence type="predicted"/>
<gene>
    <name evidence="2" type="ORF">G3A50_19010</name>
</gene>
<dbReference type="InterPro" id="IPR002491">
    <property type="entry name" value="ABC_transptr_periplasmic_BD"/>
</dbReference>
<reference evidence="2 3" key="1">
    <citation type="submission" date="2020-02" db="EMBL/GenBank/DDBJ databases">
        <authorList>
            <person name="Li G."/>
        </authorList>
    </citation>
    <scope>NUCLEOTIDE SEQUENCE [LARGE SCALE GENOMIC DNA]</scope>
    <source>
        <strain evidence="2 3">DSM 102029</strain>
    </source>
</reference>
<dbReference type="PROSITE" id="PS50983">
    <property type="entry name" value="FE_B12_PBP"/>
    <property type="match status" value="1"/>
</dbReference>
<dbReference type="AlphaFoldDB" id="A0A6P1YR07"/>
<evidence type="ECO:0000259" key="1">
    <source>
        <dbReference type="PROSITE" id="PS50983"/>
    </source>
</evidence>
<name>A0A6P1YR07_9HYPH</name>
<evidence type="ECO:0000313" key="3">
    <source>
        <dbReference type="Proteomes" id="UP000464751"/>
    </source>
</evidence>
<dbReference type="EMBL" id="CP048630">
    <property type="protein sequence ID" value="QIB35562.1"/>
    <property type="molecule type" value="Genomic_DNA"/>
</dbReference>
<keyword evidence="3" id="KW-1185">Reference proteome</keyword>
<dbReference type="SUPFAM" id="SSF53807">
    <property type="entry name" value="Helical backbone' metal receptor"/>
    <property type="match status" value="1"/>
</dbReference>
<dbReference type="PANTHER" id="PTHR30535:SF4">
    <property type="entry name" value="HEMIN-BINDING PERIPLASMIC PROTEIN HMUT"/>
    <property type="match status" value="1"/>
</dbReference>
<dbReference type="Pfam" id="PF01497">
    <property type="entry name" value="Peripla_BP_2"/>
    <property type="match status" value="1"/>
</dbReference>
<sequence length="316" mass="32614">MSRPTPGSRTTLLSLVALLAVTIAPFSQLQAEEAAHSTASEARRVVAIGGSVTEILFALGLGDRVIAVDTSSTYPPEAVAERPNVGYIRALSPEGVLSVGPDLIIAQEGAGPPDAVAVLKGASIPFETIAEARDAKGVIANIQTVATLMGTSERGEALAEAVKRDFLAVAAMRETITARRTATFVLSAAGTTPIVAGSGTGADAMLALAGVDNAMKAMSGYKPAVDEAVLAADPSAIILMKDRGHGLTDAAVAQMPAFAGTQAIANGRLYRIDGGYLLNFGPRTPQAARHLATLIYPEHDFPTLPAHPWTNDQDVP</sequence>
<dbReference type="KEGG" id="apra:G3A50_19010"/>
<dbReference type="Proteomes" id="UP000464751">
    <property type="component" value="Chromosome"/>
</dbReference>
<accession>A0A6P1YR07</accession>
<dbReference type="Gene3D" id="3.40.50.1980">
    <property type="entry name" value="Nitrogenase molybdenum iron protein domain"/>
    <property type="match status" value="2"/>
</dbReference>
<feature type="domain" description="Fe/B12 periplasmic-binding" evidence="1">
    <location>
        <begin position="44"/>
        <end position="299"/>
    </location>
</feature>
<dbReference type="InterPro" id="IPR050902">
    <property type="entry name" value="ABC_Transporter_SBP"/>
</dbReference>
<organism evidence="2 3">
    <name type="scientific">Ancylobacter pratisalsi</name>
    <dbReference type="NCBI Taxonomy" id="1745854"/>
    <lineage>
        <taxon>Bacteria</taxon>
        <taxon>Pseudomonadati</taxon>
        <taxon>Pseudomonadota</taxon>
        <taxon>Alphaproteobacteria</taxon>
        <taxon>Hyphomicrobiales</taxon>
        <taxon>Xanthobacteraceae</taxon>
        <taxon>Ancylobacter</taxon>
    </lineage>
</organism>
<protein>
    <submittedName>
        <fullName evidence="2">ABC transporter substrate-binding protein</fullName>
    </submittedName>
</protein>
<evidence type="ECO:0000313" key="2">
    <source>
        <dbReference type="EMBL" id="QIB35562.1"/>
    </source>
</evidence>
<dbReference type="PANTHER" id="PTHR30535">
    <property type="entry name" value="VITAMIN B12-BINDING PROTEIN"/>
    <property type="match status" value="1"/>
</dbReference>